<gene>
    <name evidence="1" type="ORF">HUO14_02250</name>
</gene>
<sequence>MLSGSPLVPDLIRHLVQQAPTRLGLPDSTTQVYSTVNAVHLLNIYDSAPPRAT</sequence>
<dbReference type="Proteomes" id="UP000652427">
    <property type="component" value="Unassembled WGS sequence"/>
</dbReference>
<dbReference type="RefSeq" id="WP_176278252.1">
    <property type="nucleotide sequence ID" value="NZ_JABWMH010000001.1"/>
</dbReference>
<reference evidence="1 2" key="1">
    <citation type="submission" date="2020-06" db="EMBL/GenBank/DDBJ databases">
        <authorList>
            <person name="Kim S.-J."/>
            <person name="Park S.-J."/>
        </authorList>
    </citation>
    <scope>NUCLEOTIDE SEQUENCE [LARGE SCALE GENOMIC DNA]</scope>
    <source>
        <strain evidence="1 2">SW-151</strain>
    </source>
</reference>
<organism evidence="1 2">
    <name type="scientific">Parasphingorhabdus flavimaris</name>
    <dbReference type="NCBI Taxonomy" id="266812"/>
    <lineage>
        <taxon>Bacteria</taxon>
        <taxon>Pseudomonadati</taxon>
        <taxon>Pseudomonadota</taxon>
        <taxon>Alphaproteobacteria</taxon>
        <taxon>Sphingomonadales</taxon>
        <taxon>Sphingomonadaceae</taxon>
        <taxon>Parasphingorhabdus</taxon>
    </lineage>
</organism>
<dbReference type="EMBL" id="JABWMH010000001">
    <property type="protein sequence ID" value="NVD26725.1"/>
    <property type="molecule type" value="Genomic_DNA"/>
</dbReference>
<evidence type="ECO:0000313" key="2">
    <source>
        <dbReference type="Proteomes" id="UP000652427"/>
    </source>
</evidence>
<evidence type="ECO:0000313" key="1">
    <source>
        <dbReference type="EMBL" id="NVD26725.1"/>
    </source>
</evidence>
<name>A0ABX2MZ49_9SPHN</name>
<proteinExistence type="predicted"/>
<protein>
    <submittedName>
        <fullName evidence="1">Uncharacterized protein</fullName>
    </submittedName>
</protein>
<accession>A0ABX2MZ49</accession>
<comment type="caution">
    <text evidence="1">The sequence shown here is derived from an EMBL/GenBank/DDBJ whole genome shotgun (WGS) entry which is preliminary data.</text>
</comment>
<keyword evidence="2" id="KW-1185">Reference proteome</keyword>